<proteinExistence type="predicted"/>
<organism evidence="5">
    <name type="scientific">hydrothermal vent metagenome</name>
    <dbReference type="NCBI Taxonomy" id="652676"/>
    <lineage>
        <taxon>unclassified sequences</taxon>
        <taxon>metagenomes</taxon>
        <taxon>ecological metagenomes</taxon>
    </lineage>
</organism>
<sequence length="127" mass="13851">MSQDNNTVCGPGWLCIGKAYGVFLLLLSGLAIPAQAQNVIPISKARQVELINLLQQDCGACHGITLKGGLGPALTPERVRDKSPEMLVNTILHGRPGTPMPPWSPFLTREEARWLVNKLYQGIDHVQ</sequence>
<dbReference type="Gene3D" id="1.10.760.10">
    <property type="entry name" value="Cytochrome c-like domain"/>
    <property type="match status" value="1"/>
</dbReference>
<protein>
    <submittedName>
        <fullName evidence="5">Cytochrome c55X NirC</fullName>
    </submittedName>
</protein>
<evidence type="ECO:0000259" key="4">
    <source>
        <dbReference type="PROSITE" id="PS51007"/>
    </source>
</evidence>
<accession>A0A3B1C646</accession>
<dbReference type="GO" id="GO:0046872">
    <property type="term" value="F:metal ion binding"/>
    <property type="evidence" value="ECO:0007669"/>
    <property type="project" value="UniProtKB-KW"/>
</dbReference>
<dbReference type="EMBL" id="UOFZ01000163">
    <property type="protein sequence ID" value="VAX14175.1"/>
    <property type="molecule type" value="Genomic_DNA"/>
</dbReference>
<keyword evidence="1" id="KW-0349">Heme</keyword>
<dbReference type="PROSITE" id="PS51007">
    <property type="entry name" value="CYTC"/>
    <property type="match status" value="1"/>
</dbReference>
<dbReference type="SUPFAM" id="SSF46626">
    <property type="entry name" value="Cytochrome c"/>
    <property type="match status" value="1"/>
</dbReference>
<gene>
    <name evidence="5" type="ORF">MNBD_GAMMA24-2659</name>
</gene>
<evidence type="ECO:0000256" key="1">
    <source>
        <dbReference type="ARBA" id="ARBA00022617"/>
    </source>
</evidence>
<dbReference type="GO" id="GO:0009055">
    <property type="term" value="F:electron transfer activity"/>
    <property type="evidence" value="ECO:0007669"/>
    <property type="project" value="InterPro"/>
</dbReference>
<dbReference type="InterPro" id="IPR009056">
    <property type="entry name" value="Cyt_c-like_dom"/>
</dbReference>
<feature type="domain" description="Cytochrome c" evidence="4">
    <location>
        <begin position="42"/>
        <end position="123"/>
    </location>
</feature>
<evidence type="ECO:0000313" key="5">
    <source>
        <dbReference type="EMBL" id="VAX14175.1"/>
    </source>
</evidence>
<dbReference type="AlphaFoldDB" id="A0A3B1C646"/>
<keyword evidence="3" id="KW-0408">Iron</keyword>
<reference evidence="5" key="1">
    <citation type="submission" date="2018-06" db="EMBL/GenBank/DDBJ databases">
        <authorList>
            <person name="Zhirakovskaya E."/>
        </authorList>
    </citation>
    <scope>NUCLEOTIDE SEQUENCE</scope>
</reference>
<dbReference type="GO" id="GO:0020037">
    <property type="term" value="F:heme binding"/>
    <property type="evidence" value="ECO:0007669"/>
    <property type="project" value="InterPro"/>
</dbReference>
<evidence type="ECO:0000256" key="3">
    <source>
        <dbReference type="ARBA" id="ARBA00023004"/>
    </source>
</evidence>
<dbReference type="InterPro" id="IPR036909">
    <property type="entry name" value="Cyt_c-like_dom_sf"/>
</dbReference>
<evidence type="ECO:0000256" key="2">
    <source>
        <dbReference type="ARBA" id="ARBA00022723"/>
    </source>
</evidence>
<dbReference type="Pfam" id="PF13442">
    <property type="entry name" value="Cytochrome_CBB3"/>
    <property type="match status" value="1"/>
</dbReference>
<keyword evidence="2" id="KW-0479">Metal-binding</keyword>
<name>A0A3B1C646_9ZZZZ</name>